<gene>
    <name evidence="3" type="ORF">JCM16774_0908</name>
</gene>
<evidence type="ECO:0000313" key="3">
    <source>
        <dbReference type="EMBL" id="BBM35977.1"/>
    </source>
</evidence>
<dbReference type="GO" id="GO:0009401">
    <property type="term" value="P:phosphoenolpyruvate-dependent sugar phosphotransferase system"/>
    <property type="evidence" value="ECO:0007669"/>
    <property type="project" value="InterPro"/>
</dbReference>
<proteinExistence type="predicted"/>
<dbReference type="InterPro" id="IPR036662">
    <property type="entry name" value="PTS_EIIA_man-typ_sf"/>
</dbReference>
<evidence type="ECO:0000256" key="1">
    <source>
        <dbReference type="ARBA" id="ARBA00022679"/>
    </source>
</evidence>
<evidence type="ECO:0000259" key="2">
    <source>
        <dbReference type="PROSITE" id="PS51096"/>
    </source>
</evidence>
<dbReference type="PROSITE" id="PS51096">
    <property type="entry name" value="PTS_EIIA_TYPE_4"/>
    <property type="match status" value="1"/>
</dbReference>
<dbReference type="Proteomes" id="UP000321606">
    <property type="component" value="Chromosome"/>
</dbReference>
<dbReference type="AlphaFoldDB" id="A0A510J9V3"/>
<dbReference type="InterPro" id="IPR039643">
    <property type="entry name" value="DhaM"/>
</dbReference>
<protein>
    <submittedName>
        <fullName evidence="3">PTS system fructose subfamily transporter subunit IIA</fullName>
    </submittedName>
</protein>
<dbReference type="GO" id="GO:0016020">
    <property type="term" value="C:membrane"/>
    <property type="evidence" value="ECO:0007669"/>
    <property type="project" value="InterPro"/>
</dbReference>
<evidence type="ECO:0000313" key="4">
    <source>
        <dbReference type="Proteomes" id="UP000321606"/>
    </source>
</evidence>
<dbReference type="GO" id="GO:0047324">
    <property type="term" value="F:phosphoenolpyruvate-glycerone phosphotransferase activity"/>
    <property type="evidence" value="ECO:0007669"/>
    <property type="project" value="InterPro"/>
</dbReference>
<dbReference type="STRING" id="714315.GCA_000516535_00900"/>
<keyword evidence="1" id="KW-0808">Transferase</keyword>
<dbReference type="RefSeq" id="WP_051411741.1">
    <property type="nucleotide sequence ID" value="NZ_AP019822.1"/>
</dbReference>
<dbReference type="KEGG" id="lgo:JCM16774_0908"/>
<dbReference type="Gene3D" id="3.40.50.510">
    <property type="entry name" value="Phosphotransferase system, mannose-type IIA component"/>
    <property type="match status" value="1"/>
</dbReference>
<feature type="domain" description="PTS EIIA type-4" evidence="2">
    <location>
        <begin position="8"/>
        <end position="133"/>
    </location>
</feature>
<accession>A0A510J9V3</accession>
<dbReference type="Pfam" id="PF03610">
    <property type="entry name" value="EIIA-man"/>
    <property type="match status" value="1"/>
</dbReference>
<dbReference type="PANTHER" id="PTHR38594:SF1">
    <property type="entry name" value="PEP-DEPENDENT DIHYDROXYACETONE KINASE, PHOSPHORYL DONOR SUBUNIT DHAM"/>
    <property type="match status" value="1"/>
</dbReference>
<name>A0A510J9V3_9FUSO</name>
<dbReference type="OrthoDB" id="7065393at2"/>
<dbReference type="PANTHER" id="PTHR38594">
    <property type="entry name" value="PEP-DEPENDENT DIHYDROXYACETONE KINASE, PHOSPHORYL DONOR SUBUNIT DHAM"/>
    <property type="match status" value="1"/>
</dbReference>
<dbReference type="EMBL" id="AP019822">
    <property type="protein sequence ID" value="BBM35977.1"/>
    <property type="molecule type" value="Genomic_DNA"/>
</dbReference>
<dbReference type="SUPFAM" id="SSF53062">
    <property type="entry name" value="PTS system fructose IIA component-like"/>
    <property type="match status" value="1"/>
</dbReference>
<dbReference type="InterPro" id="IPR004701">
    <property type="entry name" value="PTS_EIIA_man-typ"/>
</dbReference>
<organism evidence="3 4">
    <name type="scientific">Pseudoleptotrichia goodfellowii</name>
    <dbReference type="NCBI Taxonomy" id="157692"/>
    <lineage>
        <taxon>Bacteria</taxon>
        <taxon>Fusobacteriati</taxon>
        <taxon>Fusobacteriota</taxon>
        <taxon>Fusobacteriia</taxon>
        <taxon>Fusobacteriales</taxon>
        <taxon>Leptotrichiaceae</taxon>
        <taxon>Pseudoleptotrichia</taxon>
    </lineage>
</organism>
<dbReference type="GO" id="GO:0019563">
    <property type="term" value="P:glycerol catabolic process"/>
    <property type="evidence" value="ECO:0007669"/>
    <property type="project" value="InterPro"/>
</dbReference>
<reference evidence="3 4" key="1">
    <citation type="submission" date="2019-07" db="EMBL/GenBank/DDBJ databases">
        <title>Complete Genome Sequence of Leptotrichia goodfellowii Strain JCM 16774.</title>
        <authorList>
            <person name="Watanabe S."/>
            <person name="Cui L."/>
        </authorList>
    </citation>
    <scope>NUCLEOTIDE SEQUENCE [LARGE SCALE GENOMIC DNA]</scope>
    <source>
        <strain evidence="3 4">JCM16774</strain>
    </source>
</reference>
<sequence length="138" mass="14963">MRKGKKGLAGIVVVSHSNKLAEEVINFSKVLQQAEFNIENGGNANQEVYGTNAENVKEAVKKADNGNGVLIFVDMGSSLFHSLKAMEELKGEIEVEIADAPLVEGVISAVAANFDGMTLKELKEIAEESRNFKKIKNK</sequence>